<dbReference type="PANTHER" id="PTHR33490">
    <property type="entry name" value="BLR5614 PROTEIN-RELATED"/>
    <property type="match status" value="1"/>
</dbReference>
<evidence type="ECO:0000313" key="2">
    <source>
        <dbReference type="EMBL" id="QDT72592.1"/>
    </source>
</evidence>
<evidence type="ECO:0000259" key="1">
    <source>
        <dbReference type="SMART" id="SM00460"/>
    </source>
</evidence>
<feature type="domain" description="Transglutaminase-like" evidence="1">
    <location>
        <begin position="177"/>
        <end position="247"/>
    </location>
</feature>
<dbReference type="AlphaFoldDB" id="A0A517TW53"/>
<accession>A0A517TW53</accession>
<dbReference type="Gene3D" id="3.10.620.30">
    <property type="match status" value="1"/>
</dbReference>
<dbReference type="RefSeq" id="WP_210421129.1">
    <property type="nucleotide sequence ID" value="NZ_CP036339.1"/>
</dbReference>
<dbReference type="Proteomes" id="UP000317909">
    <property type="component" value="Chromosome"/>
</dbReference>
<dbReference type="SUPFAM" id="SSF54001">
    <property type="entry name" value="Cysteine proteinases"/>
    <property type="match status" value="1"/>
</dbReference>
<sequence length="296" mass="32565">MMKYTIKHRTWYAYAEAAPVCHNMLHLAPRASKRQVCAEYRLQIVPEPAFMTSRTDWFGNIVDYFSIEGSHNGLEVTARSVVQVLPTPQLTPSESLTWEVAARQSITGATSADLSIYQLTLRSPRVRPSAQLRDYASPSFPAGRPILEAIVDLTARIHRDFQFDAKATTVHTPLEELLRLRRGVCQDFAHLAIGCARSMGLPSRYVSGYLRTIPPPGKPRMIGADASHAWASVHCGPLGWVDFDPTNNALIGDAHITIAWGRDYSDVCPIQGVFVGGGEHSMGVNVDVLPADEKAA</sequence>
<dbReference type="KEGG" id="llh:I41_17730"/>
<dbReference type="InterPro" id="IPR038765">
    <property type="entry name" value="Papain-like_cys_pep_sf"/>
</dbReference>
<dbReference type="InterPro" id="IPR002931">
    <property type="entry name" value="Transglutaminase-like"/>
</dbReference>
<protein>
    <recommendedName>
        <fullName evidence="1">Transglutaminase-like domain-containing protein</fullName>
    </recommendedName>
</protein>
<dbReference type="InterPro" id="IPR013589">
    <property type="entry name" value="Bac_transglu_N"/>
</dbReference>
<evidence type="ECO:0000313" key="3">
    <source>
        <dbReference type="Proteomes" id="UP000317909"/>
    </source>
</evidence>
<dbReference type="Pfam" id="PF01841">
    <property type="entry name" value="Transglut_core"/>
    <property type="match status" value="1"/>
</dbReference>
<dbReference type="EMBL" id="CP036339">
    <property type="protein sequence ID" value="QDT72592.1"/>
    <property type="molecule type" value="Genomic_DNA"/>
</dbReference>
<reference evidence="2 3" key="1">
    <citation type="submission" date="2019-02" db="EMBL/GenBank/DDBJ databases">
        <title>Deep-cultivation of Planctomycetes and their phenomic and genomic characterization uncovers novel biology.</title>
        <authorList>
            <person name="Wiegand S."/>
            <person name="Jogler M."/>
            <person name="Boedeker C."/>
            <person name="Pinto D."/>
            <person name="Vollmers J."/>
            <person name="Rivas-Marin E."/>
            <person name="Kohn T."/>
            <person name="Peeters S.H."/>
            <person name="Heuer A."/>
            <person name="Rast P."/>
            <person name="Oberbeckmann S."/>
            <person name="Bunk B."/>
            <person name="Jeske O."/>
            <person name="Meyerdierks A."/>
            <person name="Storesund J.E."/>
            <person name="Kallscheuer N."/>
            <person name="Luecker S."/>
            <person name="Lage O.M."/>
            <person name="Pohl T."/>
            <person name="Merkel B.J."/>
            <person name="Hornburger P."/>
            <person name="Mueller R.-W."/>
            <person name="Bruemmer F."/>
            <person name="Labrenz M."/>
            <person name="Spormann A.M."/>
            <person name="Op den Camp H."/>
            <person name="Overmann J."/>
            <person name="Amann R."/>
            <person name="Jetten M.S.M."/>
            <person name="Mascher T."/>
            <person name="Medema M.H."/>
            <person name="Devos D.P."/>
            <person name="Kaster A.-K."/>
            <person name="Ovreas L."/>
            <person name="Rohde M."/>
            <person name="Galperin M.Y."/>
            <person name="Jogler C."/>
        </authorList>
    </citation>
    <scope>NUCLEOTIDE SEQUENCE [LARGE SCALE GENOMIC DNA]</scope>
    <source>
        <strain evidence="2 3">I41</strain>
    </source>
</reference>
<dbReference type="PANTHER" id="PTHR33490:SF7">
    <property type="entry name" value="BLR2979 PROTEIN"/>
    <property type="match status" value="1"/>
</dbReference>
<dbReference type="Pfam" id="PF08379">
    <property type="entry name" value="Bact_transglu_N"/>
    <property type="match status" value="1"/>
</dbReference>
<organism evidence="2 3">
    <name type="scientific">Lacipirellula limnantheis</name>
    <dbReference type="NCBI Taxonomy" id="2528024"/>
    <lineage>
        <taxon>Bacteria</taxon>
        <taxon>Pseudomonadati</taxon>
        <taxon>Planctomycetota</taxon>
        <taxon>Planctomycetia</taxon>
        <taxon>Pirellulales</taxon>
        <taxon>Lacipirellulaceae</taxon>
        <taxon>Lacipirellula</taxon>
    </lineage>
</organism>
<dbReference type="SMART" id="SM00460">
    <property type="entry name" value="TGc"/>
    <property type="match status" value="1"/>
</dbReference>
<keyword evidence="3" id="KW-1185">Reference proteome</keyword>
<gene>
    <name evidence="2" type="ORF">I41_17730</name>
</gene>
<proteinExistence type="predicted"/>
<name>A0A517TW53_9BACT</name>